<feature type="signal peptide" evidence="1">
    <location>
        <begin position="1"/>
        <end position="28"/>
    </location>
</feature>
<keyword evidence="5" id="KW-1185">Reference proteome</keyword>
<evidence type="ECO:0000256" key="1">
    <source>
        <dbReference type="SAM" id="SignalP"/>
    </source>
</evidence>
<evidence type="ECO:0000259" key="3">
    <source>
        <dbReference type="Pfam" id="PF18003"/>
    </source>
</evidence>
<dbReference type="Gene3D" id="2.60.40.2060">
    <property type="match status" value="1"/>
</dbReference>
<dbReference type="InterPro" id="IPR041186">
    <property type="entry name" value="DUF3823_C"/>
</dbReference>
<evidence type="ECO:0000313" key="5">
    <source>
        <dbReference type="Proteomes" id="UP000321291"/>
    </source>
</evidence>
<dbReference type="EMBL" id="CP042434">
    <property type="protein sequence ID" value="QEC73638.1"/>
    <property type="molecule type" value="Genomic_DNA"/>
</dbReference>
<dbReference type="Pfam" id="PF12866">
    <property type="entry name" value="DUF3823"/>
    <property type="match status" value="1"/>
</dbReference>
<proteinExistence type="predicted"/>
<feature type="domain" description="DUF3823" evidence="2">
    <location>
        <begin position="37"/>
        <end position="138"/>
    </location>
</feature>
<dbReference type="OrthoDB" id="1433240at2"/>
<dbReference type="AlphaFoldDB" id="A0A5B8VU18"/>
<dbReference type="Gene3D" id="2.60.40.1120">
    <property type="entry name" value="Carboxypeptidase-like, regulatory domain"/>
    <property type="match status" value="1"/>
</dbReference>
<dbReference type="Pfam" id="PF18003">
    <property type="entry name" value="DUF3823_C"/>
    <property type="match status" value="1"/>
</dbReference>
<gene>
    <name evidence="4" type="ORF">FSB73_20170</name>
</gene>
<keyword evidence="1" id="KW-0732">Signal</keyword>
<reference evidence="4 5" key="1">
    <citation type="journal article" date="2017" name="Int. J. Syst. Evol. Microbiol.">
        <title>Arachidicoccus ginsenosidivorans sp. nov., with ginsenoside-converting activity isolated from ginseng cultivating soil.</title>
        <authorList>
            <person name="Siddiqi M.Z."/>
            <person name="Aslam Z."/>
            <person name="Im W.T."/>
        </authorList>
    </citation>
    <scope>NUCLEOTIDE SEQUENCE [LARGE SCALE GENOMIC DNA]</scope>
    <source>
        <strain evidence="4 5">Gsoil 809</strain>
    </source>
</reference>
<dbReference type="InterPro" id="IPR024278">
    <property type="entry name" value="DUF3823_N"/>
</dbReference>
<name>A0A5B8VU18_9BACT</name>
<sequence>MMKKYSFLNYLSLLLLLGFMGSISSCQKDNYDAPKTKFTGHLVYKGTPIQIKNNGLDVNKEGFSAVYFELWQDGFGKSAPIDVYLNQDGSFSALLFNGEYKLIIPPGQGPFLSIANTETGSDTIPLSLNGNKEMDIEVLPYYMVDKADFTVGTDSVVSAAASVSKIITDNRAKDIEYVGLYVNRTSFVDEDNNIAFKTIQGADIADLSNITLSAKIPKDISGGNIGIADQNYFFARVGVKIAGVDDMIFSDIVKVELK</sequence>
<evidence type="ECO:0000313" key="4">
    <source>
        <dbReference type="EMBL" id="QEC73638.1"/>
    </source>
</evidence>
<evidence type="ECO:0000259" key="2">
    <source>
        <dbReference type="Pfam" id="PF12866"/>
    </source>
</evidence>
<dbReference type="PROSITE" id="PS51257">
    <property type="entry name" value="PROKAR_LIPOPROTEIN"/>
    <property type="match status" value="1"/>
</dbReference>
<dbReference type="KEGG" id="agi:FSB73_20170"/>
<dbReference type="Proteomes" id="UP000321291">
    <property type="component" value="Chromosome"/>
</dbReference>
<organism evidence="4 5">
    <name type="scientific">Arachidicoccus ginsenosidivorans</name>
    <dbReference type="NCBI Taxonomy" id="496057"/>
    <lineage>
        <taxon>Bacteria</taxon>
        <taxon>Pseudomonadati</taxon>
        <taxon>Bacteroidota</taxon>
        <taxon>Chitinophagia</taxon>
        <taxon>Chitinophagales</taxon>
        <taxon>Chitinophagaceae</taxon>
        <taxon>Arachidicoccus</taxon>
    </lineage>
</organism>
<feature type="chain" id="PRO_5022752728" evidence="1">
    <location>
        <begin position="29"/>
        <end position="258"/>
    </location>
</feature>
<protein>
    <submittedName>
        <fullName evidence="4">DUF3823 domain-containing protein</fullName>
    </submittedName>
</protein>
<accession>A0A5B8VU18</accession>
<feature type="domain" description="DUF3823" evidence="3">
    <location>
        <begin position="142"/>
        <end position="254"/>
    </location>
</feature>